<evidence type="ECO:0000313" key="2">
    <source>
        <dbReference type="EMBL" id="CAG2239711.1"/>
    </source>
</evidence>
<evidence type="ECO:0000313" key="3">
    <source>
        <dbReference type="Proteomes" id="UP000683360"/>
    </source>
</evidence>
<dbReference type="AlphaFoldDB" id="A0A8S3U735"/>
<evidence type="ECO:0008006" key="4">
    <source>
        <dbReference type="Google" id="ProtNLM"/>
    </source>
</evidence>
<name>A0A8S3U735_MYTED</name>
<dbReference type="Proteomes" id="UP000683360">
    <property type="component" value="Unassembled WGS sequence"/>
</dbReference>
<feature type="transmembrane region" description="Helical" evidence="1">
    <location>
        <begin position="24"/>
        <end position="46"/>
    </location>
</feature>
<gene>
    <name evidence="2" type="ORF">MEDL_52057</name>
</gene>
<keyword evidence="1" id="KW-0812">Transmembrane</keyword>
<organism evidence="2 3">
    <name type="scientific">Mytilus edulis</name>
    <name type="common">Blue mussel</name>
    <dbReference type="NCBI Taxonomy" id="6550"/>
    <lineage>
        <taxon>Eukaryota</taxon>
        <taxon>Metazoa</taxon>
        <taxon>Spiralia</taxon>
        <taxon>Lophotrochozoa</taxon>
        <taxon>Mollusca</taxon>
        <taxon>Bivalvia</taxon>
        <taxon>Autobranchia</taxon>
        <taxon>Pteriomorphia</taxon>
        <taxon>Mytilida</taxon>
        <taxon>Mytiloidea</taxon>
        <taxon>Mytilidae</taxon>
        <taxon>Mytilinae</taxon>
        <taxon>Mytilus</taxon>
    </lineage>
</organism>
<proteinExistence type="predicted"/>
<reference evidence="2" key="1">
    <citation type="submission" date="2021-03" db="EMBL/GenBank/DDBJ databases">
        <authorList>
            <person name="Bekaert M."/>
        </authorList>
    </citation>
    <scope>NUCLEOTIDE SEQUENCE</scope>
</reference>
<keyword evidence="1" id="KW-0472">Membrane</keyword>
<sequence length="170" mass="18857">MSEGSYIEVETNDRPSFCSKNSKAIILFIAVLVFVVVVVVVLVVLAQTTNNSTPPPTLSNLTGENDIVTKMKLKDDPFEGLCDIGSDSVNKTLTLINMNQAAICVRNVRMEVCFHRFASVTRKFTVSTIKNTEVEQPMTLKRLVIGVQMFSTINLNTEAMRVALDALKLW</sequence>
<dbReference type="EMBL" id="CAJPWZ010002533">
    <property type="protein sequence ID" value="CAG2239711.1"/>
    <property type="molecule type" value="Genomic_DNA"/>
</dbReference>
<evidence type="ECO:0000256" key="1">
    <source>
        <dbReference type="SAM" id="Phobius"/>
    </source>
</evidence>
<accession>A0A8S3U735</accession>
<keyword evidence="1" id="KW-1133">Transmembrane helix</keyword>
<comment type="caution">
    <text evidence="2">The sequence shown here is derived from an EMBL/GenBank/DDBJ whole genome shotgun (WGS) entry which is preliminary data.</text>
</comment>
<keyword evidence="3" id="KW-1185">Reference proteome</keyword>
<protein>
    <recommendedName>
        <fullName evidence="4">Transmembrane protein</fullName>
    </recommendedName>
</protein>